<proteinExistence type="inferred from homology"/>
<keyword evidence="7 10" id="KW-0564">Palmitate</keyword>
<dbReference type="Pfam" id="PF02321">
    <property type="entry name" value="OEP"/>
    <property type="match status" value="2"/>
</dbReference>
<gene>
    <name evidence="11" type="ORF">CJD38_02500</name>
</gene>
<feature type="signal peptide" evidence="10">
    <location>
        <begin position="1"/>
        <end position="21"/>
    </location>
</feature>
<dbReference type="InterPro" id="IPR003423">
    <property type="entry name" value="OMP_efflux"/>
</dbReference>
<evidence type="ECO:0000256" key="1">
    <source>
        <dbReference type="ARBA" id="ARBA00004370"/>
    </source>
</evidence>
<keyword evidence="6 10" id="KW-0472">Membrane</keyword>
<dbReference type="Gene3D" id="1.20.1600.10">
    <property type="entry name" value="Outer membrane efflux proteins (OEP)"/>
    <property type="match status" value="1"/>
</dbReference>
<evidence type="ECO:0000256" key="8">
    <source>
        <dbReference type="ARBA" id="ARBA00023288"/>
    </source>
</evidence>
<evidence type="ECO:0000256" key="9">
    <source>
        <dbReference type="ARBA" id="ARBA00037313"/>
    </source>
</evidence>
<evidence type="ECO:0000313" key="11">
    <source>
        <dbReference type="EMBL" id="PTU33004.1"/>
    </source>
</evidence>
<dbReference type="AlphaFoldDB" id="A0A2T5MKB9"/>
<evidence type="ECO:0000256" key="10">
    <source>
        <dbReference type="RuleBase" id="RU362097"/>
    </source>
</evidence>
<dbReference type="GO" id="GO:0009279">
    <property type="term" value="C:cell outer membrane"/>
    <property type="evidence" value="ECO:0007669"/>
    <property type="project" value="UniProtKB-SubCell"/>
</dbReference>
<dbReference type="PROSITE" id="PS51257">
    <property type="entry name" value="PROKAR_LIPOPROTEIN"/>
    <property type="match status" value="1"/>
</dbReference>
<comment type="subcellular location">
    <subcellularLocation>
        <location evidence="10">Cell outer membrane</location>
        <topology evidence="10">Lipid-anchor</topology>
    </subcellularLocation>
    <subcellularLocation>
        <location evidence="1">Membrane</location>
    </subcellularLocation>
</comment>
<organism evidence="11 12">
    <name type="scientific">Stenotrophobium rhamnosiphilum</name>
    <dbReference type="NCBI Taxonomy" id="2029166"/>
    <lineage>
        <taxon>Bacteria</taxon>
        <taxon>Pseudomonadati</taxon>
        <taxon>Pseudomonadota</taxon>
        <taxon>Gammaproteobacteria</taxon>
        <taxon>Nevskiales</taxon>
        <taxon>Nevskiaceae</taxon>
        <taxon>Stenotrophobium</taxon>
    </lineage>
</organism>
<keyword evidence="3 10" id="KW-1134">Transmembrane beta strand</keyword>
<dbReference type="Gene3D" id="2.20.200.10">
    <property type="entry name" value="Outer membrane efflux proteins (OEP)"/>
    <property type="match status" value="1"/>
</dbReference>
<evidence type="ECO:0000256" key="4">
    <source>
        <dbReference type="ARBA" id="ARBA00022692"/>
    </source>
</evidence>
<keyword evidence="5 10" id="KW-0732">Signal</keyword>
<evidence type="ECO:0000256" key="2">
    <source>
        <dbReference type="ARBA" id="ARBA00007613"/>
    </source>
</evidence>
<dbReference type="OrthoDB" id="9770517at2"/>
<evidence type="ECO:0000256" key="5">
    <source>
        <dbReference type="ARBA" id="ARBA00022729"/>
    </source>
</evidence>
<reference evidence="11 12" key="1">
    <citation type="submission" date="2018-04" db="EMBL/GenBank/DDBJ databases">
        <title>Novel species isolated from glacier.</title>
        <authorList>
            <person name="Liu Q."/>
            <person name="Xin Y.-H."/>
        </authorList>
    </citation>
    <scope>NUCLEOTIDE SEQUENCE [LARGE SCALE GENOMIC DNA]</scope>
    <source>
        <strain evidence="11 12">GT1R17</strain>
    </source>
</reference>
<evidence type="ECO:0000256" key="7">
    <source>
        <dbReference type="ARBA" id="ARBA00023139"/>
    </source>
</evidence>
<dbReference type="InterPro" id="IPR010131">
    <property type="entry name" value="MdtP/NodT-like"/>
</dbReference>
<dbReference type="EMBL" id="QANS01000001">
    <property type="protein sequence ID" value="PTU33004.1"/>
    <property type="molecule type" value="Genomic_DNA"/>
</dbReference>
<name>A0A2T5MKB9_9GAMM</name>
<dbReference type="RefSeq" id="WP_107938711.1">
    <property type="nucleotide sequence ID" value="NZ_QANS01000001.1"/>
</dbReference>
<accession>A0A2T5MKB9</accession>
<keyword evidence="4 10" id="KW-0812">Transmembrane</keyword>
<sequence>MKFHLVALSSLTLALTGCVLAPDVPSQAKALEATQLGLAGPTAAKTAEGWWTIYQDPQLNRLIDDALRENPSMALALTRVRTAQAQVQATSAATQPGFTLDGTEVYQRFPERDIVPPPFGGGHYWRGSVGLNLSWDLDFFGRQAAIIAQSRSATKAAELDVAVARDVLSGTIAEAYLALDQSYVLADLARRHEEQRQNILDLTIKRVKAGLDTRSELRAAEAAAPQARLLRLQAEANIDLAVHRLAALTGRGADAYANIQRPKIDLTTSLVLPNQLPIDLLKRRPDILAARARVDASVSAQEAAKAAFYPDINLSAFAGFAAIGLDNLFVSDDRVYGGGPTFHLPLFDAQRLKASYRRASAESDAAVISYNQTVLQAVQQVADQLTLLNSYKQQIAESSEALAASEDAYRIAELRYRNGLNSYLSVLNAETAVLNARRTKIDLVASQAIARVTLLLAVGGSFDPEIPNALNGAAS</sequence>
<dbReference type="PANTHER" id="PTHR30203">
    <property type="entry name" value="OUTER MEMBRANE CATION EFFLUX PROTEIN"/>
    <property type="match status" value="1"/>
</dbReference>
<comment type="function">
    <text evidence="9">Could be involved in resistance to puromycin, acriflavine and tetraphenylarsonium chloride.</text>
</comment>
<comment type="caution">
    <text evidence="11">The sequence shown here is derived from an EMBL/GenBank/DDBJ whole genome shotgun (WGS) entry which is preliminary data.</text>
</comment>
<evidence type="ECO:0000313" key="12">
    <source>
        <dbReference type="Proteomes" id="UP000244248"/>
    </source>
</evidence>
<comment type="similarity">
    <text evidence="2 10">Belongs to the outer membrane factor (OMF) (TC 1.B.17) family.</text>
</comment>
<feature type="chain" id="PRO_5015370549" evidence="10">
    <location>
        <begin position="22"/>
        <end position="475"/>
    </location>
</feature>
<keyword evidence="12" id="KW-1185">Reference proteome</keyword>
<protein>
    <submittedName>
        <fullName evidence="11">RND transporter</fullName>
    </submittedName>
</protein>
<evidence type="ECO:0000256" key="6">
    <source>
        <dbReference type="ARBA" id="ARBA00023136"/>
    </source>
</evidence>
<dbReference type="PANTHER" id="PTHR30203:SF20">
    <property type="entry name" value="MULTIDRUG RESISTANCE OUTER MEMBRANE PROTEIN MDTP-RELATED"/>
    <property type="match status" value="1"/>
</dbReference>
<dbReference type="GO" id="GO:0015562">
    <property type="term" value="F:efflux transmembrane transporter activity"/>
    <property type="evidence" value="ECO:0007669"/>
    <property type="project" value="InterPro"/>
</dbReference>
<dbReference type="NCBIfam" id="TIGR01845">
    <property type="entry name" value="outer_NodT"/>
    <property type="match status" value="1"/>
</dbReference>
<dbReference type="Proteomes" id="UP000244248">
    <property type="component" value="Unassembled WGS sequence"/>
</dbReference>
<evidence type="ECO:0000256" key="3">
    <source>
        <dbReference type="ARBA" id="ARBA00022452"/>
    </source>
</evidence>
<keyword evidence="8 10" id="KW-0449">Lipoprotein</keyword>
<dbReference type="SUPFAM" id="SSF56954">
    <property type="entry name" value="Outer membrane efflux proteins (OEP)"/>
    <property type="match status" value="1"/>
</dbReference>